<evidence type="ECO:0000313" key="7">
    <source>
        <dbReference type="EMBL" id="MPN54132.1"/>
    </source>
</evidence>
<dbReference type="InterPro" id="IPR000941">
    <property type="entry name" value="Enolase"/>
</dbReference>
<keyword evidence="5 7" id="KW-0456">Lyase</keyword>
<dbReference type="EMBL" id="VSSQ01122054">
    <property type="protein sequence ID" value="MPN54132.1"/>
    <property type="molecule type" value="Genomic_DNA"/>
</dbReference>
<dbReference type="PRINTS" id="PR00148">
    <property type="entry name" value="ENOLASE"/>
</dbReference>
<gene>
    <name evidence="7" type="primary">eno_57</name>
    <name evidence="7" type="ORF">SDC9_201801</name>
</gene>
<dbReference type="GO" id="GO:0004634">
    <property type="term" value="F:phosphopyruvate hydratase activity"/>
    <property type="evidence" value="ECO:0007669"/>
    <property type="project" value="UniProtKB-EC"/>
</dbReference>
<dbReference type="Gene3D" id="3.20.20.120">
    <property type="entry name" value="Enolase-like C-terminal domain"/>
    <property type="match status" value="1"/>
</dbReference>
<dbReference type="PANTHER" id="PTHR11902">
    <property type="entry name" value="ENOLASE"/>
    <property type="match status" value="1"/>
</dbReference>
<evidence type="ECO:0000256" key="3">
    <source>
        <dbReference type="ARBA" id="ARBA00012058"/>
    </source>
</evidence>
<evidence type="ECO:0000256" key="5">
    <source>
        <dbReference type="ARBA" id="ARBA00023239"/>
    </source>
</evidence>
<protein>
    <recommendedName>
        <fullName evidence="3">phosphopyruvate hydratase</fullName>
        <ecNumber evidence="3">4.2.1.11</ecNumber>
    </recommendedName>
</protein>
<dbReference type="GO" id="GO:0000015">
    <property type="term" value="C:phosphopyruvate hydratase complex"/>
    <property type="evidence" value="ECO:0007669"/>
    <property type="project" value="InterPro"/>
</dbReference>
<comment type="similarity">
    <text evidence="2">Belongs to the enolase family.</text>
</comment>
<sequence>MIAYVKSLTEKYNFVFIEDMLDENDWDGYEKAHREITRTLIIADDFTVSNKERIVRAFKSNSIDGFILKPNQVGTISEALDAHYFAQENNLFSITSGRSGGVIGDVVMDLAVGLQIPFIKNGCPRSGERIEKLNFLMRVKDDYSGCHMASIDKYVKF</sequence>
<evidence type="ECO:0000256" key="2">
    <source>
        <dbReference type="ARBA" id="ARBA00009604"/>
    </source>
</evidence>
<dbReference type="AlphaFoldDB" id="A0A645ITF6"/>
<dbReference type="SUPFAM" id="SSF51604">
    <property type="entry name" value="Enolase C-terminal domain-like"/>
    <property type="match status" value="1"/>
</dbReference>
<dbReference type="EC" id="4.2.1.11" evidence="3"/>
<keyword evidence="4" id="KW-0324">Glycolysis</keyword>
<organism evidence="7">
    <name type="scientific">bioreactor metagenome</name>
    <dbReference type="NCBI Taxonomy" id="1076179"/>
    <lineage>
        <taxon>unclassified sequences</taxon>
        <taxon>metagenomes</taxon>
        <taxon>ecological metagenomes</taxon>
    </lineage>
</organism>
<evidence type="ECO:0000256" key="4">
    <source>
        <dbReference type="ARBA" id="ARBA00023152"/>
    </source>
</evidence>
<dbReference type="InterPro" id="IPR020810">
    <property type="entry name" value="Enolase_C"/>
</dbReference>
<dbReference type="InterPro" id="IPR036849">
    <property type="entry name" value="Enolase-like_C_sf"/>
</dbReference>
<proteinExistence type="inferred from homology"/>
<dbReference type="SMART" id="SM01192">
    <property type="entry name" value="Enolase_C"/>
    <property type="match status" value="1"/>
</dbReference>
<accession>A0A645ITF6</accession>
<comment type="pathway">
    <text evidence="1">Carbohydrate degradation; glycolysis; pyruvate from D-glyceraldehyde 3-phosphate: step 4/5.</text>
</comment>
<evidence type="ECO:0000256" key="1">
    <source>
        <dbReference type="ARBA" id="ARBA00005031"/>
    </source>
</evidence>
<name>A0A645ITF6_9ZZZZ</name>
<feature type="domain" description="Enolase C-terminal TIM barrel" evidence="6">
    <location>
        <begin position="1"/>
        <end position="156"/>
    </location>
</feature>
<evidence type="ECO:0000259" key="6">
    <source>
        <dbReference type="SMART" id="SM01192"/>
    </source>
</evidence>
<dbReference type="GO" id="GO:0000287">
    <property type="term" value="F:magnesium ion binding"/>
    <property type="evidence" value="ECO:0007669"/>
    <property type="project" value="InterPro"/>
</dbReference>
<dbReference type="GO" id="GO:0006096">
    <property type="term" value="P:glycolytic process"/>
    <property type="evidence" value="ECO:0007669"/>
    <property type="project" value="UniProtKB-UniPathway"/>
</dbReference>
<comment type="caution">
    <text evidence="7">The sequence shown here is derived from an EMBL/GenBank/DDBJ whole genome shotgun (WGS) entry which is preliminary data.</text>
</comment>
<dbReference type="PANTHER" id="PTHR11902:SF1">
    <property type="entry name" value="ENOLASE"/>
    <property type="match status" value="1"/>
</dbReference>
<dbReference type="UniPathway" id="UPA00109">
    <property type="reaction ID" value="UER00187"/>
</dbReference>
<reference evidence="7" key="1">
    <citation type="submission" date="2019-08" db="EMBL/GenBank/DDBJ databases">
        <authorList>
            <person name="Kucharzyk K."/>
            <person name="Murdoch R.W."/>
            <person name="Higgins S."/>
            <person name="Loffler F."/>
        </authorList>
    </citation>
    <scope>NUCLEOTIDE SEQUENCE</scope>
</reference>
<dbReference type="Pfam" id="PF00113">
    <property type="entry name" value="Enolase_C"/>
    <property type="match status" value="1"/>
</dbReference>